<evidence type="ECO:0000313" key="2">
    <source>
        <dbReference type="Proteomes" id="UP001204151"/>
    </source>
</evidence>
<keyword evidence="2" id="KW-1185">Reference proteome</keyword>
<accession>A0ABT1ZQ39</accession>
<proteinExistence type="predicted"/>
<evidence type="ECO:0000313" key="1">
    <source>
        <dbReference type="EMBL" id="MCS0582005.1"/>
    </source>
</evidence>
<sequence>MTTTPALAGVSFCSKKERQTSRAGLDYSQATKRGDAMDTRTTGWVKRLALVLAAGGALSGCAVYAPPYAYDAPYSPYGYGPAYVGPPVSLDFSYHEYDRGGRGWNRGGRRWH</sequence>
<gene>
    <name evidence="1" type="ORF">NX784_10420</name>
</gene>
<dbReference type="EMBL" id="JANUGW010000006">
    <property type="protein sequence ID" value="MCS0582005.1"/>
    <property type="molecule type" value="Genomic_DNA"/>
</dbReference>
<comment type="caution">
    <text evidence="1">The sequence shown here is derived from an EMBL/GenBank/DDBJ whole genome shotgun (WGS) entry which is preliminary data.</text>
</comment>
<protein>
    <recommendedName>
        <fullName evidence="3">Lipoprotein</fullName>
    </recommendedName>
</protein>
<reference evidence="1 2" key="1">
    <citation type="submission" date="2022-08" db="EMBL/GenBank/DDBJ databases">
        <title>Reclassification of Massilia species as members of the genera Telluria, Duganella, Pseudoduganella, Mokoshia gen. nov. and Zemynaea gen. nov. using orthogonal and non-orthogonal genome-based approaches.</title>
        <authorList>
            <person name="Bowman J.P."/>
        </authorList>
    </citation>
    <scope>NUCLEOTIDE SEQUENCE [LARGE SCALE GENOMIC DNA]</scope>
    <source>
        <strain evidence="1 2">JCM 31316</strain>
    </source>
</reference>
<dbReference type="RefSeq" id="WP_258816578.1">
    <property type="nucleotide sequence ID" value="NZ_JANUGW010000006.1"/>
</dbReference>
<organism evidence="1 2">
    <name type="scientific">Massilia pinisoli</name>
    <dbReference type="NCBI Taxonomy" id="1772194"/>
    <lineage>
        <taxon>Bacteria</taxon>
        <taxon>Pseudomonadati</taxon>
        <taxon>Pseudomonadota</taxon>
        <taxon>Betaproteobacteria</taxon>
        <taxon>Burkholderiales</taxon>
        <taxon>Oxalobacteraceae</taxon>
        <taxon>Telluria group</taxon>
        <taxon>Massilia</taxon>
    </lineage>
</organism>
<evidence type="ECO:0008006" key="3">
    <source>
        <dbReference type="Google" id="ProtNLM"/>
    </source>
</evidence>
<name>A0ABT1ZQ39_9BURK</name>
<dbReference type="Proteomes" id="UP001204151">
    <property type="component" value="Unassembled WGS sequence"/>
</dbReference>